<evidence type="ECO:0000313" key="3">
    <source>
        <dbReference type="Proteomes" id="UP000567179"/>
    </source>
</evidence>
<feature type="domain" description="F-box" evidence="1">
    <location>
        <begin position="78"/>
        <end position="137"/>
    </location>
</feature>
<dbReference type="Pfam" id="PF12937">
    <property type="entry name" value="F-box-like"/>
    <property type="match status" value="1"/>
</dbReference>
<protein>
    <recommendedName>
        <fullName evidence="1">F-box domain-containing protein</fullName>
    </recommendedName>
</protein>
<dbReference type="AlphaFoldDB" id="A0A8H5F0Z6"/>
<name>A0A8H5F0Z6_9AGAR</name>
<organism evidence="2 3">
    <name type="scientific">Psilocybe cf. subviscida</name>
    <dbReference type="NCBI Taxonomy" id="2480587"/>
    <lineage>
        <taxon>Eukaryota</taxon>
        <taxon>Fungi</taxon>
        <taxon>Dikarya</taxon>
        <taxon>Basidiomycota</taxon>
        <taxon>Agaricomycotina</taxon>
        <taxon>Agaricomycetes</taxon>
        <taxon>Agaricomycetidae</taxon>
        <taxon>Agaricales</taxon>
        <taxon>Agaricineae</taxon>
        <taxon>Strophariaceae</taxon>
        <taxon>Psilocybe</taxon>
    </lineage>
</organism>
<proteinExistence type="predicted"/>
<dbReference type="Proteomes" id="UP000567179">
    <property type="component" value="Unassembled WGS sequence"/>
</dbReference>
<dbReference type="InterPro" id="IPR001810">
    <property type="entry name" value="F-box_dom"/>
</dbReference>
<evidence type="ECO:0000259" key="1">
    <source>
        <dbReference type="Pfam" id="PF12937"/>
    </source>
</evidence>
<keyword evidence="3" id="KW-1185">Reference proteome</keyword>
<comment type="caution">
    <text evidence="2">The sequence shown here is derived from an EMBL/GenBank/DDBJ whole genome shotgun (WGS) entry which is preliminary data.</text>
</comment>
<reference evidence="2 3" key="1">
    <citation type="journal article" date="2020" name="ISME J.">
        <title>Uncovering the hidden diversity of litter-decomposition mechanisms in mushroom-forming fungi.</title>
        <authorList>
            <person name="Floudas D."/>
            <person name="Bentzer J."/>
            <person name="Ahren D."/>
            <person name="Johansson T."/>
            <person name="Persson P."/>
            <person name="Tunlid A."/>
        </authorList>
    </citation>
    <scope>NUCLEOTIDE SEQUENCE [LARGE SCALE GENOMIC DNA]</scope>
    <source>
        <strain evidence="2 3">CBS 101986</strain>
    </source>
</reference>
<sequence length="419" mass="47166">MDNHQPHGYFEPVHREFHSNNPSSCCLEHAAGAQATIGSTEPTLASLDRDIACLNSVIDNLNRIRLDKILLRNQSIPISSLPPEILQEIFIACLDLDDEKQATQHKGVPMPLRLGHVCSLWRMIALKFPTLWATVNCHVSHPRDSSIVAELIFDWISRSQGRPLTIHISFDDERIWATPDAPTDIIDTLVLFSERWKHVSLVLPISWQMSLSSIKGRLNSLETLRLQRPGFLMNDNLLDAFSVAPRLFSLSFEGFYLQSLLFPWTNITKAAIRQPSLDEVFEFISRCPSMTECFIVNPTGNESIFPWPTAAITHGGVKDLTIMLQGDDWGREQAILFSDIAENLITPSLERLTVLLKEHDDPLLDVFLLIERSGCPLGLVEVFGPTIPEEDMIAFIGDTDCVSRITNNPKDVHTLDLIM</sequence>
<dbReference type="OrthoDB" id="3139566at2759"/>
<dbReference type="Gene3D" id="1.20.1280.50">
    <property type="match status" value="1"/>
</dbReference>
<accession>A0A8H5F0Z6</accession>
<gene>
    <name evidence="2" type="ORF">D9619_008690</name>
</gene>
<evidence type="ECO:0000313" key="2">
    <source>
        <dbReference type="EMBL" id="KAF5319288.1"/>
    </source>
</evidence>
<dbReference type="EMBL" id="JAACJJ010000029">
    <property type="protein sequence ID" value="KAF5319288.1"/>
    <property type="molecule type" value="Genomic_DNA"/>
</dbReference>